<evidence type="ECO:0000313" key="2">
    <source>
        <dbReference type="Proteomes" id="UP000030129"/>
    </source>
</evidence>
<dbReference type="AlphaFoldDB" id="A0A0A2LV43"/>
<dbReference type="Pfam" id="PF02566">
    <property type="entry name" value="OsmC"/>
    <property type="match status" value="1"/>
</dbReference>
<keyword evidence="2" id="KW-1185">Reference proteome</keyword>
<organism evidence="1 2">
    <name type="scientific">Flavobacterium beibuense F44-8</name>
    <dbReference type="NCBI Taxonomy" id="1406840"/>
    <lineage>
        <taxon>Bacteria</taxon>
        <taxon>Pseudomonadati</taxon>
        <taxon>Bacteroidota</taxon>
        <taxon>Flavobacteriia</taxon>
        <taxon>Flavobacteriales</taxon>
        <taxon>Flavobacteriaceae</taxon>
        <taxon>Flavobacterium</taxon>
    </lineage>
</organism>
<comment type="caution">
    <text evidence="1">The sequence shown here is derived from an EMBL/GenBank/DDBJ whole genome shotgun (WGS) entry which is preliminary data.</text>
</comment>
<dbReference type="PANTHER" id="PTHR42830:SF2">
    <property type="entry name" value="OSMC_OHR FAMILY PROTEIN"/>
    <property type="match status" value="1"/>
</dbReference>
<name>A0A0A2LV43_9FLAO</name>
<accession>A0A0A2LV43</accession>
<dbReference type="InterPro" id="IPR003718">
    <property type="entry name" value="OsmC/Ohr_fam"/>
</dbReference>
<dbReference type="InterPro" id="IPR015946">
    <property type="entry name" value="KH_dom-like_a/b"/>
</dbReference>
<protein>
    <submittedName>
        <fullName evidence="1">Peroxiredoxin</fullName>
    </submittedName>
</protein>
<dbReference type="InterPro" id="IPR052707">
    <property type="entry name" value="OsmC_Ohr_Peroxiredoxin"/>
</dbReference>
<dbReference type="RefSeq" id="WP_035131398.1">
    <property type="nucleotide sequence ID" value="NZ_JRLV01000004.1"/>
</dbReference>
<proteinExistence type="predicted"/>
<reference evidence="1 2" key="1">
    <citation type="submission" date="2013-09" db="EMBL/GenBank/DDBJ databases">
        <authorList>
            <person name="Zeng Z."/>
            <person name="Chen C."/>
        </authorList>
    </citation>
    <scope>NUCLEOTIDE SEQUENCE [LARGE SCALE GENOMIC DNA]</scope>
    <source>
        <strain evidence="1 2">F44-8</strain>
    </source>
</reference>
<dbReference type="eggNOG" id="COG1764">
    <property type="taxonomic scope" value="Bacteria"/>
</dbReference>
<dbReference type="SUPFAM" id="SSF82784">
    <property type="entry name" value="OsmC-like"/>
    <property type="match status" value="1"/>
</dbReference>
<dbReference type="Proteomes" id="UP000030129">
    <property type="component" value="Unassembled WGS sequence"/>
</dbReference>
<gene>
    <name evidence="1" type="ORF">Q763_03890</name>
</gene>
<sequence length="154" mass="17370">MKTHHYSTQLQWTGNRGSGTKSYTSYTRDYNIQTEGKPFVLGSSDPAFRGDSSRYNPEEMLLASLSSCHMLWYLHLCSEAGVIVTAYKDNAIGEMEETPNGSGRFTKVILRPVVTVQEESMMHKANELHQKANEMCFIANSCNFPVLHEPESKI</sequence>
<dbReference type="PANTHER" id="PTHR42830">
    <property type="entry name" value="OSMOTICALLY INDUCIBLE FAMILY PROTEIN"/>
    <property type="match status" value="1"/>
</dbReference>
<dbReference type="EMBL" id="JRLV01000004">
    <property type="protein sequence ID" value="KGO83161.1"/>
    <property type="molecule type" value="Genomic_DNA"/>
</dbReference>
<dbReference type="InterPro" id="IPR036102">
    <property type="entry name" value="OsmC/Ohrsf"/>
</dbReference>
<dbReference type="STRING" id="1406840.Q763_03890"/>
<dbReference type="Gene3D" id="3.30.300.20">
    <property type="match status" value="1"/>
</dbReference>
<evidence type="ECO:0000313" key="1">
    <source>
        <dbReference type="EMBL" id="KGO83161.1"/>
    </source>
</evidence>